<dbReference type="Gene3D" id="1.10.10.2170">
    <property type="match status" value="1"/>
</dbReference>
<dbReference type="EMBL" id="JAQGDS010000014">
    <property type="protein sequence ID" value="KAJ6256168.1"/>
    <property type="molecule type" value="Genomic_DNA"/>
</dbReference>
<dbReference type="Proteomes" id="UP001221413">
    <property type="component" value="Unassembled WGS sequence"/>
</dbReference>
<evidence type="ECO:0000256" key="6">
    <source>
        <dbReference type="SAM" id="MobiDB-lite"/>
    </source>
</evidence>
<dbReference type="PANTHER" id="PTHR16466">
    <property type="entry name" value="TELOMERE REPEAT-BINDING FACTOR 2-INTERACTING PROTEIN 1"/>
    <property type="match status" value="1"/>
</dbReference>
<accession>A0AAD6IPY7</accession>
<feature type="compositionally biased region" description="Basic residues" evidence="6">
    <location>
        <begin position="895"/>
        <end position="907"/>
    </location>
</feature>
<proteinExistence type="predicted"/>
<keyword evidence="9" id="KW-1185">Reference proteome</keyword>
<dbReference type="AlphaFoldDB" id="A0AAD6IPY7"/>
<dbReference type="SUPFAM" id="SSF52113">
    <property type="entry name" value="BRCT domain"/>
    <property type="match status" value="1"/>
</dbReference>
<evidence type="ECO:0000256" key="5">
    <source>
        <dbReference type="ARBA" id="ARBA00023242"/>
    </source>
</evidence>
<keyword evidence="3" id="KW-0010">Activator</keyword>
<dbReference type="PROSITE" id="PS50172">
    <property type="entry name" value="BRCT"/>
    <property type="match status" value="1"/>
</dbReference>
<feature type="region of interest" description="Disordered" evidence="6">
    <location>
        <begin position="947"/>
        <end position="994"/>
    </location>
</feature>
<feature type="domain" description="BRCT" evidence="7">
    <location>
        <begin position="176"/>
        <end position="256"/>
    </location>
</feature>
<name>A0AAD6IPY7_DREDA</name>
<comment type="caution">
    <text evidence="8">The sequence shown here is derived from an EMBL/GenBank/DDBJ whole genome shotgun (WGS) entry which is preliminary data.</text>
</comment>
<feature type="region of interest" description="Disordered" evidence="6">
    <location>
        <begin position="753"/>
        <end position="917"/>
    </location>
</feature>
<feature type="compositionally biased region" description="Polar residues" evidence="6">
    <location>
        <begin position="273"/>
        <end position="284"/>
    </location>
</feature>
<evidence type="ECO:0000256" key="3">
    <source>
        <dbReference type="ARBA" id="ARBA00023159"/>
    </source>
</evidence>
<feature type="compositionally biased region" description="Polar residues" evidence="6">
    <location>
        <begin position="707"/>
        <end position="718"/>
    </location>
</feature>
<dbReference type="GO" id="GO:0070187">
    <property type="term" value="C:shelterin complex"/>
    <property type="evidence" value="ECO:0007669"/>
    <property type="project" value="TreeGrafter"/>
</dbReference>
<dbReference type="Pfam" id="PF16589">
    <property type="entry name" value="BRCT_2"/>
    <property type="match status" value="1"/>
</dbReference>
<dbReference type="InterPro" id="IPR039595">
    <property type="entry name" value="TE2IP/Rap1"/>
</dbReference>
<keyword evidence="5" id="KW-0539">Nucleus</keyword>
<gene>
    <name evidence="8" type="ORF">Dda_9003</name>
</gene>
<keyword evidence="2" id="KW-0805">Transcription regulation</keyword>
<feature type="region of interest" description="Disordered" evidence="6">
    <location>
        <begin position="1"/>
        <end position="45"/>
    </location>
</feature>
<feature type="region of interest" description="Disordered" evidence="6">
    <location>
        <begin position="266"/>
        <end position="291"/>
    </location>
</feature>
<evidence type="ECO:0000256" key="4">
    <source>
        <dbReference type="ARBA" id="ARBA00023163"/>
    </source>
</evidence>
<comment type="subcellular location">
    <subcellularLocation>
        <location evidence="1">Nucleus</location>
    </subcellularLocation>
</comment>
<feature type="region of interest" description="Disordered" evidence="6">
    <location>
        <begin position="651"/>
        <end position="724"/>
    </location>
</feature>
<dbReference type="InterPro" id="IPR036420">
    <property type="entry name" value="BRCT_dom_sf"/>
</dbReference>
<organism evidence="8 9">
    <name type="scientific">Drechslerella dactyloides</name>
    <name type="common">Nematode-trapping fungus</name>
    <name type="synonym">Arthrobotrys dactyloides</name>
    <dbReference type="NCBI Taxonomy" id="74499"/>
    <lineage>
        <taxon>Eukaryota</taxon>
        <taxon>Fungi</taxon>
        <taxon>Dikarya</taxon>
        <taxon>Ascomycota</taxon>
        <taxon>Pezizomycotina</taxon>
        <taxon>Orbiliomycetes</taxon>
        <taxon>Orbiliales</taxon>
        <taxon>Orbiliaceae</taxon>
        <taxon>Drechslerella</taxon>
    </lineage>
</organism>
<dbReference type="InterPro" id="IPR001357">
    <property type="entry name" value="BRCT_dom"/>
</dbReference>
<feature type="compositionally biased region" description="Polar residues" evidence="6">
    <location>
        <begin position="864"/>
        <end position="889"/>
    </location>
</feature>
<dbReference type="Pfam" id="PF11626">
    <property type="entry name" value="Rap1_C"/>
    <property type="match status" value="1"/>
</dbReference>
<protein>
    <recommendedName>
        <fullName evidence="7">BRCT domain-containing protein</fullName>
    </recommendedName>
</protein>
<dbReference type="GO" id="GO:0031848">
    <property type="term" value="P:protection from non-homologous end joining at telomere"/>
    <property type="evidence" value="ECO:0007669"/>
    <property type="project" value="TreeGrafter"/>
</dbReference>
<evidence type="ECO:0000256" key="2">
    <source>
        <dbReference type="ARBA" id="ARBA00023015"/>
    </source>
</evidence>
<dbReference type="GO" id="GO:0010833">
    <property type="term" value="P:telomere maintenance via telomere lengthening"/>
    <property type="evidence" value="ECO:0007669"/>
    <property type="project" value="TreeGrafter"/>
</dbReference>
<reference evidence="8" key="1">
    <citation type="submission" date="2023-01" db="EMBL/GenBank/DDBJ databases">
        <title>The chitinases involved in constricting ring structure development in the nematode-trapping fungus Drechslerella dactyloides.</title>
        <authorList>
            <person name="Wang R."/>
            <person name="Zhang L."/>
            <person name="Tang P."/>
            <person name="Li S."/>
            <person name="Liang L."/>
        </authorList>
    </citation>
    <scope>NUCLEOTIDE SEQUENCE</scope>
    <source>
        <strain evidence="8">YMF1.00031</strain>
    </source>
</reference>
<evidence type="ECO:0000313" key="8">
    <source>
        <dbReference type="EMBL" id="KAJ6256168.1"/>
    </source>
</evidence>
<dbReference type="GO" id="GO:0042162">
    <property type="term" value="F:telomeric DNA binding"/>
    <property type="evidence" value="ECO:0007669"/>
    <property type="project" value="TreeGrafter"/>
</dbReference>
<feature type="region of interest" description="Disordered" evidence="6">
    <location>
        <begin position="374"/>
        <end position="410"/>
    </location>
</feature>
<feature type="compositionally biased region" description="Polar residues" evidence="6">
    <location>
        <begin position="689"/>
        <end position="699"/>
    </location>
</feature>
<keyword evidence="4" id="KW-0804">Transcription</keyword>
<sequence length="1117" mass="123766">MGRFPQPSWNISAVPKSRKVAEESDEDHEGERENGEKDVAQTGVHGCDITPHLGELPRSMEPTSYAHLQLPVPAKYAEPRRSSPAMRCVAALSCLLRLSCRAAELPTCGRRVVTRLNVCTRACCFPRSASEHNVTLPDIVCLSTAAAERQLPHVPVYEIGPSLPQTMATTDGAAAAPARLFDNLSFYLTNLCPSRQHFKELLEVNGGKICRTDKGADIIISDHLKSKGADERAISHKWIDACVKERELQDTQPFLVSVLAGRTAGASKKTGRRNTASSIKQQVTAAGPPAVRTGPPNEAVVLLVLINILDRGRVEFTAEDDAILVWWLEHELHRSGNRTYKELAAYALSNQARYRDGPKPPPDFDITGVRGWHQGISRPGDQQMNPSAGSAAVQGSSPLGRSPPRRSPLRSFPLLPPVDIESPLDENINFDHEFLNPYDLDLLSKFVADEGSETITRLAIEARDNFSSSASETDKYLRLLNSQAWAEVRSTKFKEHKVIRGDLLTEREKQALISKAMYIEWASTREEQLDICQTIADEVRSWVWAERPNFKGPSTDDYLETFRRRIKPFMKQVFNERKLQGRELELVVLRGLREDRRMILEYPHRFLDQNTEPDTDYRDIDLSNPATRLTMYILAAERKPFKLRAPLIIPTPEPRLSPDSVKAEAPVASTPSGGQAAACPPEIPRDSPSKQSPLPQTPATVKPAQNPPLNESIQQGSPTPRPRATQLIDLTSDAEEESASGVSPELDIKIEKQSSPTNIPVGLVPASSPPPLYRSDRFPPLEQPVTSPRRLPPLGATIEFSSSVQDESEDIPYRQPTKTMPSSIHKIARASSSRSTSKRRKSGGMSYSDMFVEDTPQKLVPLPDTSSNPGSTPRSTAGSFNQRPQSPTLSPLAHLSRKRKASGKHSPRSPSFLDDDGDYHIAEETEDEENASADTEDEEEAMMEAGGLPNRDLGLLNDNSPGLHARRSATPLPEADETLNDVPDGGPPQGSQAGGWVAEYVPWTEAQMKEFYVGRQDMGNILHRTCCDKDLALVILQSLRLHCQKGGTEAGFEWPERRGIWTEVDDEALSADADEAELQRVVEKHGKKNLDKRWDWLEKMARLTHERDAKSTQNGAE</sequence>
<dbReference type="PANTHER" id="PTHR16466:SF6">
    <property type="entry name" value="TELOMERIC REPEAT-BINDING FACTOR 2-INTERACTING PROTEIN 1"/>
    <property type="match status" value="1"/>
</dbReference>
<feature type="compositionally biased region" description="Basic and acidic residues" evidence="6">
    <location>
        <begin position="29"/>
        <end position="39"/>
    </location>
</feature>
<dbReference type="SMART" id="SM00292">
    <property type="entry name" value="BRCT"/>
    <property type="match status" value="1"/>
</dbReference>
<dbReference type="InterPro" id="IPR038104">
    <property type="entry name" value="Rap1_C_sf"/>
</dbReference>
<dbReference type="InterPro" id="IPR021661">
    <property type="entry name" value="Rap1_C"/>
</dbReference>
<evidence type="ECO:0000313" key="9">
    <source>
        <dbReference type="Proteomes" id="UP001221413"/>
    </source>
</evidence>
<dbReference type="Gene3D" id="3.40.50.10190">
    <property type="entry name" value="BRCT domain"/>
    <property type="match status" value="1"/>
</dbReference>
<evidence type="ECO:0000256" key="1">
    <source>
        <dbReference type="ARBA" id="ARBA00004123"/>
    </source>
</evidence>
<evidence type="ECO:0000259" key="7">
    <source>
        <dbReference type="PROSITE" id="PS50172"/>
    </source>
</evidence>